<reference evidence="1 2" key="1">
    <citation type="submission" date="2018-06" db="EMBL/GenBank/DDBJ databases">
        <authorList>
            <consortium name="Pathogen Informatics"/>
            <person name="Doyle S."/>
        </authorList>
    </citation>
    <scope>NUCLEOTIDE SEQUENCE [LARGE SCALE GENOMIC DNA]</scope>
    <source>
        <strain evidence="1 2">NCTC9962</strain>
    </source>
</reference>
<evidence type="ECO:0000313" key="2">
    <source>
        <dbReference type="Proteomes" id="UP000254052"/>
    </source>
</evidence>
<sequence>MTRYPQQASHFYSFIMPDYPSYQRFIVGTEDAIPEVRQTTGGLTMKRNTKIALV</sequence>
<protein>
    <recommendedName>
        <fullName evidence="3">Zinc resistance-associated protein</fullName>
    </recommendedName>
</protein>
<dbReference type="AlphaFoldDB" id="A0A377CWM0"/>
<organism evidence="1 2">
    <name type="scientific">Escherichia coli</name>
    <dbReference type="NCBI Taxonomy" id="562"/>
    <lineage>
        <taxon>Bacteria</taxon>
        <taxon>Pseudomonadati</taxon>
        <taxon>Pseudomonadota</taxon>
        <taxon>Gammaproteobacteria</taxon>
        <taxon>Enterobacterales</taxon>
        <taxon>Enterobacteriaceae</taxon>
        <taxon>Escherichia</taxon>
    </lineage>
</organism>
<accession>A0A377CWM0</accession>
<name>A0A377CWM0_ECOLX</name>
<proteinExistence type="predicted"/>
<evidence type="ECO:0000313" key="1">
    <source>
        <dbReference type="EMBL" id="STM08360.1"/>
    </source>
</evidence>
<gene>
    <name evidence="1" type="ORF">NCTC9962_05955</name>
</gene>
<dbReference type="Proteomes" id="UP000254052">
    <property type="component" value="Unassembled WGS sequence"/>
</dbReference>
<dbReference type="EMBL" id="UGED01000014">
    <property type="protein sequence ID" value="STM08360.1"/>
    <property type="molecule type" value="Genomic_DNA"/>
</dbReference>
<evidence type="ECO:0008006" key="3">
    <source>
        <dbReference type="Google" id="ProtNLM"/>
    </source>
</evidence>